<evidence type="ECO:0000256" key="1">
    <source>
        <dbReference type="SAM" id="Phobius"/>
    </source>
</evidence>
<organism evidence="2 3">
    <name type="scientific">Candidatus Yanofskybacteria bacterium RIFCSPHIGHO2_02_FULL_41_11</name>
    <dbReference type="NCBI Taxonomy" id="1802675"/>
    <lineage>
        <taxon>Bacteria</taxon>
        <taxon>Candidatus Yanofskyibacteriota</taxon>
    </lineage>
</organism>
<accession>A0A1F8FAA3</accession>
<gene>
    <name evidence="2" type="ORF">A3J46_06910</name>
</gene>
<evidence type="ECO:0000313" key="3">
    <source>
        <dbReference type="Proteomes" id="UP000177167"/>
    </source>
</evidence>
<name>A0A1F8FAA3_9BACT</name>
<keyword evidence="1" id="KW-1133">Transmembrane helix</keyword>
<feature type="transmembrane region" description="Helical" evidence="1">
    <location>
        <begin position="7"/>
        <end position="26"/>
    </location>
</feature>
<protein>
    <submittedName>
        <fullName evidence="2">Uncharacterized protein</fullName>
    </submittedName>
</protein>
<comment type="caution">
    <text evidence="2">The sequence shown here is derived from an EMBL/GenBank/DDBJ whole genome shotgun (WGS) entry which is preliminary data.</text>
</comment>
<keyword evidence="1" id="KW-0812">Transmembrane</keyword>
<dbReference type="AlphaFoldDB" id="A0A1F8FAA3"/>
<dbReference type="Proteomes" id="UP000177167">
    <property type="component" value="Unassembled WGS sequence"/>
</dbReference>
<dbReference type="EMBL" id="MGJP01000017">
    <property type="protein sequence ID" value="OGN10067.1"/>
    <property type="molecule type" value="Genomic_DNA"/>
</dbReference>
<keyword evidence="1" id="KW-0472">Membrane</keyword>
<sequence>MLKNKNLIIWVVVAVAGAGLILYSYFSKQAENPESTATPLPTASPTEEPFSGLHGIKSPATCQVGGEINFSSSDTFSSNGSKISWQNVDSQGRLINWHISPRDDLKIGPNIFANLSVPNGEYQNLTVRLPENPTSKIYALTASVTYGQFIKGDLKVKETNCTGQIKVNLNF</sequence>
<proteinExistence type="predicted"/>
<evidence type="ECO:0000313" key="2">
    <source>
        <dbReference type="EMBL" id="OGN10067.1"/>
    </source>
</evidence>
<reference evidence="2 3" key="1">
    <citation type="journal article" date="2016" name="Nat. Commun.">
        <title>Thousands of microbial genomes shed light on interconnected biogeochemical processes in an aquifer system.</title>
        <authorList>
            <person name="Anantharaman K."/>
            <person name="Brown C.T."/>
            <person name="Hug L.A."/>
            <person name="Sharon I."/>
            <person name="Castelle C.J."/>
            <person name="Probst A.J."/>
            <person name="Thomas B.C."/>
            <person name="Singh A."/>
            <person name="Wilkins M.J."/>
            <person name="Karaoz U."/>
            <person name="Brodie E.L."/>
            <person name="Williams K.H."/>
            <person name="Hubbard S.S."/>
            <person name="Banfield J.F."/>
        </authorList>
    </citation>
    <scope>NUCLEOTIDE SEQUENCE [LARGE SCALE GENOMIC DNA]</scope>
</reference>